<dbReference type="NCBIfam" id="NF009763">
    <property type="entry name" value="PRK13264.1"/>
    <property type="match status" value="1"/>
</dbReference>
<sequence length="193" mass="22686">MLSLKYGHPLNFNQWLHDNQHLLRPPVNNQQIWKDADFMITVVGGPNQRTDFHDDPVEEYFYQFKGNASLLVWDRGQYERIPLHEGDMFLMAPHVIHSPQRPEEGSLCLVIERQRPLGQHDALQWSCARCGHLIWRAEMQLESIVKDLPPVYEKFYAQSESARLCSQCGEQHPGKDYRRWHASLEQAFAHLRQ</sequence>
<dbReference type="GO" id="GO:0000334">
    <property type="term" value="F:3-hydroxyanthranilate 3,4-dioxygenase activity"/>
    <property type="evidence" value="ECO:0007669"/>
    <property type="project" value="UniProtKB-UniRule"/>
</dbReference>
<dbReference type="GO" id="GO:0019805">
    <property type="term" value="P:quinolinate biosynthetic process"/>
    <property type="evidence" value="ECO:0007669"/>
    <property type="project" value="UniProtKB-UniRule"/>
</dbReference>
<dbReference type="AlphaFoldDB" id="A0A2A2A593"/>
<dbReference type="EMBL" id="NSJF01000007">
    <property type="protein sequence ID" value="PAT33690.1"/>
    <property type="molecule type" value="Genomic_DNA"/>
</dbReference>
<evidence type="ECO:0000256" key="3">
    <source>
        <dbReference type="ARBA" id="ARBA00022642"/>
    </source>
</evidence>
<feature type="binding site" evidence="8">
    <location>
        <position position="59"/>
    </location>
    <ligand>
        <name>Fe cation</name>
        <dbReference type="ChEBI" id="CHEBI:24875"/>
        <label>1</label>
        <note>catalytic</note>
    </ligand>
</feature>
<comment type="subunit">
    <text evidence="8">Homodimer.</text>
</comment>
<comment type="cofactor">
    <cofactor evidence="1 8">
        <name>Fe(2+)</name>
        <dbReference type="ChEBI" id="CHEBI:29033"/>
    </cofactor>
</comment>
<comment type="caution">
    <text evidence="9">The sequence shown here is derived from an EMBL/GenBank/DDBJ whole genome shotgun (WGS) entry which is preliminary data.</text>
</comment>
<evidence type="ECO:0000256" key="5">
    <source>
        <dbReference type="ARBA" id="ARBA00022964"/>
    </source>
</evidence>
<dbReference type="GO" id="GO:0006569">
    <property type="term" value="P:L-tryptophan catabolic process"/>
    <property type="evidence" value="ECO:0007669"/>
    <property type="project" value="UniProtKB-UniRule"/>
</dbReference>
<dbReference type="PANTHER" id="PTHR15497:SF1">
    <property type="entry name" value="3-HYDROXYANTHRANILATE 3,4-DIOXYGENASE"/>
    <property type="match status" value="1"/>
</dbReference>
<accession>A0A2A2A593</accession>
<feature type="binding site" evidence="8">
    <location>
        <position position="97"/>
    </location>
    <ligand>
        <name>Fe cation</name>
        <dbReference type="ChEBI" id="CHEBI:24875"/>
        <label>1</label>
        <note>catalytic</note>
    </ligand>
</feature>
<keyword evidence="6 8" id="KW-0560">Oxidoreductase</keyword>
<dbReference type="UniPathway" id="UPA00253">
    <property type="reaction ID" value="UER00330"/>
</dbReference>
<evidence type="ECO:0000256" key="6">
    <source>
        <dbReference type="ARBA" id="ARBA00023002"/>
    </source>
</evidence>
<evidence type="ECO:0000313" key="9">
    <source>
        <dbReference type="EMBL" id="PAT33690.1"/>
    </source>
</evidence>
<evidence type="ECO:0000256" key="8">
    <source>
        <dbReference type="HAMAP-Rule" id="MF_00825"/>
    </source>
</evidence>
<comment type="function">
    <text evidence="2 8">Catalyzes the oxidative ring opening of 3-hydroxyanthranilate to 2-amino-3-carboxymuconate semialdehyde, which spontaneously cyclizes to quinolinate.</text>
</comment>
<protein>
    <recommendedName>
        <fullName evidence="8">3-hydroxyanthranilate 3,4-dioxygenase</fullName>
        <ecNumber evidence="8">1.13.11.6</ecNumber>
    </recommendedName>
    <alternativeName>
        <fullName evidence="8">3-hydroxyanthranilate oxygenase</fullName>
        <shortName evidence="8">3-HAO</shortName>
    </alternativeName>
    <alternativeName>
        <fullName evidence="8">3-hydroxyanthranilic acid dioxygenase</fullName>
        <shortName evidence="8">HAD</shortName>
    </alternativeName>
</protein>
<dbReference type="InterPro" id="IPR010329">
    <property type="entry name" value="3hydroanth_dOase"/>
</dbReference>
<keyword evidence="3 8" id="KW-0662">Pyridine nucleotide biosynthesis</keyword>
<evidence type="ECO:0000256" key="2">
    <source>
        <dbReference type="ARBA" id="ARBA00002752"/>
    </source>
</evidence>
<comment type="similarity">
    <text evidence="8">Belongs to the 3-HAO family.</text>
</comment>
<dbReference type="EC" id="1.13.11.6" evidence="8"/>
<keyword evidence="5 8" id="KW-0223">Dioxygenase</keyword>
<dbReference type="GO" id="GO:0008198">
    <property type="term" value="F:ferrous iron binding"/>
    <property type="evidence" value="ECO:0007669"/>
    <property type="project" value="UniProtKB-UniRule"/>
</dbReference>
<feature type="binding site" evidence="8">
    <location>
        <position position="53"/>
    </location>
    <ligand>
        <name>Fe cation</name>
        <dbReference type="ChEBI" id="CHEBI:24875"/>
        <label>1</label>
        <note>catalytic</note>
    </ligand>
</feature>
<proteinExistence type="inferred from homology"/>
<dbReference type="InterPro" id="IPR014710">
    <property type="entry name" value="RmlC-like_jellyroll"/>
</dbReference>
<dbReference type="Pfam" id="PF06052">
    <property type="entry name" value="3-HAO"/>
    <property type="match status" value="1"/>
</dbReference>
<dbReference type="GO" id="GO:0043420">
    <property type="term" value="P:anthranilate metabolic process"/>
    <property type="evidence" value="ECO:0007669"/>
    <property type="project" value="UniProtKB-UniRule"/>
</dbReference>
<evidence type="ECO:0000256" key="7">
    <source>
        <dbReference type="ARBA" id="ARBA00023004"/>
    </source>
</evidence>
<dbReference type="HAMAP" id="MF_00825">
    <property type="entry name" value="3_HAO"/>
    <property type="match status" value="1"/>
</dbReference>
<dbReference type="Gene3D" id="2.60.120.10">
    <property type="entry name" value="Jelly Rolls"/>
    <property type="match status" value="1"/>
</dbReference>
<keyword evidence="7 8" id="KW-0408">Iron</keyword>
<comment type="catalytic activity">
    <reaction evidence="8">
        <text>3-hydroxyanthranilate + O2 = (2Z,4Z)-2-amino-3-carboxymuconate 6-semialdehyde</text>
        <dbReference type="Rhea" id="RHEA:17953"/>
        <dbReference type="ChEBI" id="CHEBI:15379"/>
        <dbReference type="ChEBI" id="CHEBI:36559"/>
        <dbReference type="ChEBI" id="CHEBI:77612"/>
        <dbReference type="EC" id="1.13.11.6"/>
    </reaction>
</comment>
<comment type="pathway">
    <text evidence="8">Cofactor biosynthesis; NAD(+) biosynthesis; quinolinate from L-kynurenine: step 3/3.</text>
</comment>
<dbReference type="GO" id="GO:0009435">
    <property type="term" value="P:NAD+ biosynthetic process"/>
    <property type="evidence" value="ECO:0007669"/>
    <property type="project" value="UniProtKB-UniPathway"/>
</dbReference>
<feature type="binding site" evidence="8">
    <location>
        <position position="49"/>
    </location>
    <ligand>
        <name>O2</name>
        <dbReference type="ChEBI" id="CHEBI:15379"/>
    </ligand>
</feature>
<organism evidence="9 10">
    <name type="scientific">Vandammella animalimorsus</name>
    <dbReference type="NCBI Taxonomy" id="2029117"/>
    <lineage>
        <taxon>Bacteria</taxon>
        <taxon>Pseudomonadati</taxon>
        <taxon>Pseudomonadota</taxon>
        <taxon>Betaproteobacteria</taxon>
        <taxon>Burkholderiales</taxon>
        <taxon>Comamonadaceae</taxon>
        <taxon>Vandammella</taxon>
    </lineage>
</organism>
<feature type="binding site" evidence="8">
    <location>
        <position position="59"/>
    </location>
    <ligand>
        <name>substrate</name>
    </ligand>
</feature>
<feature type="binding site" evidence="8">
    <location>
        <position position="101"/>
    </location>
    <ligand>
        <name>substrate</name>
    </ligand>
</feature>
<evidence type="ECO:0000256" key="1">
    <source>
        <dbReference type="ARBA" id="ARBA00001954"/>
    </source>
</evidence>
<dbReference type="NCBIfam" id="TIGR03037">
    <property type="entry name" value="anthran_nbaC"/>
    <property type="match status" value="1"/>
</dbReference>
<dbReference type="CDD" id="cd06123">
    <property type="entry name" value="cupin_HAO"/>
    <property type="match status" value="1"/>
</dbReference>
<comment type="caution">
    <text evidence="8">Lacks conserved residue(s) required for the propagation of feature annotation.</text>
</comment>
<evidence type="ECO:0000256" key="4">
    <source>
        <dbReference type="ARBA" id="ARBA00022723"/>
    </source>
</evidence>
<dbReference type="RefSeq" id="WP_095550582.1">
    <property type="nucleotide sequence ID" value="NZ_NSJF01000007.1"/>
</dbReference>
<name>A0A2A2A593_9BURK</name>
<gene>
    <name evidence="8" type="primary">nbaC</name>
    <name evidence="9" type="ORF">CK620_12555</name>
</gene>
<dbReference type="InterPro" id="IPR011051">
    <property type="entry name" value="RmlC_Cupin_sf"/>
</dbReference>
<dbReference type="SUPFAM" id="SSF51182">
    <property type="entry name" value="RmlC-like cupins"/>
    <property type="match status" value="1"/>
</dbReference>
<evidence type="ECO:0000313" key="10">
    <source>
        <dbReference type="Proteomes" id="UP000217999"/>
    </source>
</evidence>
<dbReference type="Proteomes" id="UP000217999">
    <property type="component" value="Unassembled WGS sequence"/>
</dbReference>
<keyword evidence="4 8" id="KW-0479">Metal-binding</keyword>
<reference evidence="9 10" key="1">
    <citation type="submission" date="2017-08" db="EMBL/GenBank/DDBJ databases">
        <title>WGS of Clinical strains of the CDC Group NO-1 linked to zoonotic infections in humans.</title>
        <authorList>
            <person name="Bernier A.-M."/>
            <person name="Bernard K."/>
        </authorList>
    </citation>
    <scope>NUCLEOTIDE SEQUENCE [LARGE SCALE GENOMIC DNA]</scope>
    <source>
        <strain evidence="9 10">NML03-0146</strain>
    </source>
</reference>
<feature type="binding site" evidence="8">
    <location>
        <position position="112"/>
    </location>
    <ligand>
        <name>substrate</name>
    </ligand>
</feature>
<dbReference type="PANTHER" id="PTHR15497">
    <property type="entry name" value="3-HYDROXYANTHRANILATE 3,4-DIOXYGENASE"/>
    <property type="match status" value="1"/>
</dbReference>